<dbReference type="Pfam" id="PF13663">
    <property type="entry name" value="DUF4148"/>
    <property type="match status" value="1"/>
</dbReference>
<evidence type="ECO:0000313" key="5">
    <source>
        <dbReference type="Proteomes" id="UP000473571"/>
    </source>
</evidence>
<dbReference type="InterPro" id="IPR025421">
    <property type="entry name" value="DUF4148"/>
</dbReference>
<dbReference type="RefSeq" id="WP_059849125.1">
    <property type="nucleotide sequence ID" value="NZ_CABVPO010000035.1"/>
</dbReference>
<dbReference type="EMBL" id="LPLZ01000007">
    <property type="protein sequence ID" value="KWN23828.1"/>
    <property type="molecule type" value="Genomic_DNA"/>
</dbReference>
<dbReference type="AlphaFoldDB" id="A0A104NUP0"/>
<reference evidence="2 5" key="2">
    <citation type="submission" date="2019-09" db="EMBL/GenBank/DDBJ databases">
        <title>Draft genome sequences of 48 bacterial type strains from the CCUG.</title>
        <authorList>
            <person name="Tunovic T."/>
            <person name="Pineiro-Iglesias B."/>
            <person name="Unosson C."/>
            <person name="Inganas E."/>
            <person name="Ohlen M."/>
            <person name="Cardew S."/>
            <person name="Jensie-Markopoulos S."/>
            <person name="Salva-Serra F."/>
            <person name="Jaen-Luchoro D."/>
            <person name="Karlsson R."/>
            <person name="Svensson-Stadler L."/>
            <person name="Chun J."/>
            <person name="Moore E."/>
        </authorList>
    </citation>
    <scope>NUCLEOTIDE SEQUENCE [LARGE SCALE GENOMIC DNA]</scope>
    <source>
        <strain evidence="2 5">CCUG 65687</strain>
    </source>
</reference>
<feature type="chain" id="PRO_5041523957" evidence="1">
    <location>
        <begin position="23"/>
        <end position="103"/>
    </location>
</feature>
<gene>
    <name evidence="2" type="ORF">F7R13_05885</name>
    <name evidence="3" type="ORF">WT83_02620</name>
</gene>
<dbReference type="EMBL" id="VZOL01000037">
    <property type="protein sequence ID" value="KAB0685113.1"/>
    <property type="molecule type" value="Genomic_DNA"/>
</dbReference>
<keyword evidence="1" id="KW-0732">Signal</keyword>
<evidence type="ECO:0000313" key="3">
    <source>
        <dbReference type="EMBL" id="KWN23828.1"/>
    </source>
</evidence>
<comment type="caution">
    <text evidence="3">The sequence shown here is derived from an EMBL/GenBank/DDBJ whole genome shotgun (WGS) entry which is preliminary data.</text>
</comment>
<proteinExistence type="predicted"/>
<feature type="signal peptide" evidence="1">
    <location>
        <begin position="1"/>
        <end position="22"/>
    </location>
</feature>
<evidence type="ECO:0000256" key="1">
    <source>
        <dbReference type="SAM" id="SignalP"/>
    </source>
</evidence>
<name>A0A104NUP0_9BURK</name>
<organism evidence="3 4">
    <name type="scientific">Burkholderia territorii</name>
    <dbReference type="NCBI Taxonomy" id="1503055"/>
    <lineage>
        <taxon>Bacteria</taxon>
        <taxon>Pseudomonadati</taxon>
        <taxon>Pseudomonadota</taxon>
        <taxon>Betaproteobacteria</taxon>
        <taxon>Burkholderiales</taxon>
        <taxon>Burkholderiaceae</taxon>
        <taxon>Burkholderia</taxon>
        <taxon>Burkholderia cepacia complex</taxon>
    </lineage>
</organism>
<evidence type="ECO:0000313" key="2">
    <source>
        <dbReference type="EMBL" id="KAB0685113.1"/>
    </source>
</evidence>
<evidence type="ECO:0000313" key="4">
    <source>
        <dbReference type="Proteomes" id="UP000068016"/>
    </source>
</evidence>
<protein>
    <submittedName>
        <fullName evidence="2">DUF4148 domain-containing protein</fullName>
    </submittedName>
    <submittedName>
        <fullName evidence="3">Purine-nucleoside phosphorylase</fullName>
    </submittedName>
</protein>
<reference evidence="3 4" key="1">
    <citation type="submission" date="2015-11" db="EMBL/GenBank/DDBJ databases">
        <title>Expanding the genomic diversity of Burkholderia species for the development of highly accurate diagnostics.</title>
        <authorList>
            <person name="Sahl J."/>
            <person name="Keim P."/>
            <person name="Wagner D."/>
        </authorList>
    </citation>
    <scope>NUCLEOTIDE SEQUENCE [LARGE SCALE GENOMIC DNA]</scope>
    <source>
        <strain evidence="3 4">MSMB793WGS</strain>
    </source>
</reference>
<sequence>MKSFIYAVAAAAALSTSVGAFAQSNSSNQLTRAQVRAELVQLEQAGYKPEVSDVHYPNALQTAQARVTNSDATGYGAQAAAGVRTGRAIAVKQNARDSVYFGQ</sequence>
<dbReference type="Proteomes" id="UP000068016">
    <property type="component" value="Unassembled WGS sequence"/>
</dbReference>
<dbReference type="Proteomes" id="UP000473571">
    <property type="component" value="Unassembled WGS sequence"/>
</dbReference>
<accession>A0A104NUP0</accession>